<dbReference type="GO" id="GO:0000981">
    <property type="term" value="F:DNA-binding transcription factor activity, RNA polymerase II-specific"/>
    <property type="evidence" value="ECO:0007669"/>
    <property type="project" value="InterPro"/>
</dbReference>
<dbReference type="SUPFAM" id="SSF57701">
    <property type="entry name" value="Zn2/Cys6 DNA-binding domain"/>
    <property type="match status" value="1"/>
</dbReference>
<comment type="subcellular location">
    <subcellularLocation>
        <location evidence="1">Nucleus</location>
    </subcellularLocation>
</comment>
<dbReference type="GO" id="GO:0008270">
    <property type="term" value="F:zinc ion binding"/>
    <property type="evidence" value="ECO:0007669"/>
    <property type="project" value="InterPro"/>
</dbReference>
<comment type="caution">
    <text evidence="5">The sequence shown here is derived from an EMBL/GenBank/DDBJ whole genome shotgun (WGS) entry which is preliminary data.</text>
</comment>
<protein>
    <recommendedName>
        <fullName evidence="4">Zn(2)-C6 fungal-type domain-containing protein</fullName>
    </recommendedName>
</protein>
<dbReference type="OrthoDB" id="5419315at2759"/>
<dbReference type="PROSITE" id="PS50048">
    <property type="entry name" value="ZN2_CY6_FUNGAL_2"/>
    <property type="match status" value="1"/>
</dbReference>
<evidence type="ECO:0000256" key="2">
    <source>
        <dbReference type="ARBA" id="ARBA00023242"/>
    </source>
</evidence>
<evidence type="ECO:0000256" key="3">
    <source>
        <dbReference type="SAM" id="MobiDB-lite"/>
    </source>
</evidence>
<dbReference type="GO" id="GO:0005634">
    <property type="term" value="C:nucleus"/>
    <property type="evidence" value="ECO:0007669"/>
    <property type="project" value="UniProtKB-SubCell"/>
</dbReference>
<accession>A0A367YJN4</accession>
<dbReference type="Pfam" id="PF00172">
    <property type="entry name" value="Zn_clus"/>
    <property type="match status" value="1"/>
</dbReference>
<name>A0A367YJN4_9ASCO</name>
<dbReference type="PROSITE" id="PS00463">
    <property type="entry name" value="ZN2_CY6_FUNGAL_1"/>
    <property type="match status" value="1"/>
</dbReference>
<dbReference type="SMART" id="SM00066">
    <property type="entry name" value="GAL4"/>
    <property type="match status" value="1"/>
</dbReference>
<sequence>MLTRRSKTGCKKCKERKRKCDETHPSCNFCQVRGLKCEYEIKIFDVTSFRIDKPKSKPKNTKEKKSIRRPSPPIVSEVSTDIIPLPSSPELDFPESTFSPTFTIHASSPLFLYLDDKGMRYVKQFEQYAGLLSLSEKSNYIRNTFLTLAFSNEAILNLLAAWGATFQGDRDDADRYLIASRDRGPARSRPLDRFEYFTSVAYDLIQMAIYIHRGDTSNWYDVFKRCEKLVREYGGLRKFVRDFEFLNDCKFLISNFQFYDVMSSESLANGTTCTMENYHNLFRGQRLLEGDYGLDPYQGCCQPIYLLLGEIMNVYVETKREREGVIHQDDPVVRTQFYKRVEQKVNYLISSIDNCHPSSLPEDDALQLDLFRLSCIAGKMYVLLYIKQTQPKSSEIQILLLESIRVIDKLIETRLAKNLSMPLLICGITAGNRFDRENIDAKFDTIYDRYKHGNIKRIWEIVKESWVRNPYGNICIDWLDICHDFNWKISMI</sequence>
<gene>
    <name evidence="5" type="ORF">Cantr_01791</name>
</gene>
<dbReference type="PANTHER" id="PTHR37534:SF7">
    <property type="entry name" value="TRANSCRIPTIONAL ACTIVATOR PROTEIN UGA3"/>
    <property type="match status" value="1"/>
</dbReference>
<dbReference type="Pfam" id="PF11951">
    <property type="entry name" value="Fungal_trans_2"/>
    <property type="match status" value="1"/>
</dbReference>
<dbReference type="GO" id="GO:0000976">
    <property type="term" value="F:transcription cis-regulatory region binding"/>
    <property type="evidence" value="ECO:0007669"/>
    <property type="project" value="TreeGrafter"/>
</dbReference>
<dbReference type="GO" id="GO:0045944">
    <property type="term" value="P:positive regulation of transcription by RNA polymerase II"/>
    <property type="evidence" value="ECO:0007669"/>
    <property type="project" value="TreeGrafter"/>
</dbReference>
<evidence type="ECO:0000313" key="6">
    <source>
        <dbReference type="Proteomes" id="UP000253472"/>
    </source>
</evidence>
<feature type="compositionally biased region" description="Basic and acidic residues" evidence="3">
    <location>
        <begin position="54"/>
        <end position="64"/>
    </location>
</feature>
<dbReference type="EMBL" id="QLNQ01000018">
    <property type="protein sequence ID" value="RCK66105.1"/>
    <property type="molecule type" value="Genomic_DNA"/>
</dbReference>
<evidence type="ECO:0000259" key="4">
    <source>
        <dbReference type="PROSITE" id="PS50048"/>
    </source>
</evidence>
<feature type="domain" description="Zn(2)-C6 fungal-type" evidence="4">
    <location>
        <begin position="9"/>
        <end position="39"/>
    </location>
</feature>
<keyword evidence="6" id="KW-1185">Reference proteome</keyword>
<dbReference type="InterPro" id="IPR036864">
    <property type="entry name" value="Zn2-C6_fun-type_DNA-bd_sf"/>
</dbReference>
<feature type="region of interest" description="Disordered" evidence="3">
    <location>
        <begin position="54"/>
        <end position="74"/>
    </location>
</feature>
<proteinExistence type="predicted"/>
<dbReference type="InterPro" id="IPR001138">
    <property type="entry name" value="Zn2Cys6_DnaBD"/>
</dbReference>
<dbReference type="Gene3D" id="4.10.240.10">
    <property type="entry name" value="Zn(2)-C6 fungal-type DNA-binding domain"/>
    <property type="match status" value="1"/>
</dbReference>
<dbReference type="InterPro" id="IPR021858">
    <property type="entry name" value="Fun_TF"/>
</dbReference>
<dbReference type="PANTHER" id="PTHR37534">
    <property type="entry name" value="TRANSCRIPTIONAL ACTIVATOR PROTEIN UGA3"/>
    <property type="match status" value="1"/>
</dbReference>
<dbReference type="Proteomes" id="UP000253472">
    <property type="component" value="Unassembled WGS sequence"/>
</dbReference>
<evidence type="ECO:0000313" key="5">
    <source>
        <dbReference type="EMBL" id="RCK66105.1"/>
    </source>
</evidence>
<reference evidence="5 6" key="1">
    <citation type="submission" date="2018-06" db="EMBL/GenBank/DDBJ databases">
        <title>Whole genome sequencing of Candida tropicalis (genome annotated by CSBL at Korea University).</title>
        <authorList>
            <person name="Ahn J."/>
        </authorList>
    </citation>
    <scope>NUCLEOTIDE SEQUENCE [LARGE SCALE GENOMIC DNA]</scope>
    <source>
        <strain evidence="5 6">ATCC 20962</strain>
    </source>
</reference>
<organism evidence="5 6">
    <name type="scientific">Candida viswanathii</name>
    <dbReference type="NCBI Taxonomy" id="5486"/>
    <lineage>
        <taxon>Eukaryota</taxon>
        <taxon>Fungi</taxon>
        <taxon>Dikarya</taxon>
        <taxon>Ascomycota</taxon>
        <taxon>Saccharomycotina</taxon>
        <taxon>Pichiomycetes</taxon>
        <taxon>Debaryomycetaceae</taxon>
        <taxon>Candida/Lodderomyces clade</taxon>
        <taxon>Candida</taxon>
    </lineage>
</organism>
<keyword evidence="2" id="KW-0539">Nucleus</keyword>
<dbReference type="AlphaFoldDB" id="A0A367YJN4"/>
<evidence type="ECO:0000256" key="1">
    <source>
        <dbReference type="ARBA" id="ARBA00004123"/>
    </source>
</evidence>
<dbReference type="STRING" id="5486.A0A367YJN4"/>